<sequence length="168" mass="17513">MLDIEAARRGLESQPFSRLLGARLTEFGDGAATLELDIRAELEQQNGYLHGGVLAYAADNALTFAAGTVLGPALLTAGFTIDYLRPAVGATLRARAVVVQAGRSRATCRCEVYTVDGDGAATLCAAAQGSARLAPARQVPSRDEPREKPFTGKENPGQAAARAGLENA</sequence>
<dbReference type="OrthoDB" id="8525891at2"/>
<dbReference type="PANTHER" id="PTHR43240">
    <property type="entry name" value="1,4-DIHYDROXY-2-NAPHTHOYL-COA THIOESTERASE 1"/>
    <property type="match status" value="1"/>
</dbReference>
<evidence type="ECO:0000313" key="11">
    <source>
        <dbReference type="Proteomes" id="UP000267081"/>
    </source>
</evidence>
<evidence type="ECO:0000256" key="3">
    <source>
        <dbReference type="ARBA" id="ARBA00036002"/>
    </source>
</evidence>
<evidence type="ECO:0000256" key="1">
    <source>
        <dbReference type="ARBA" id="ARBA00022801"/>
    </source>
</evidence>
<comment type="catalytic activity">
    <reaction evidence="7">
        <text>a medium-chain fatty acyl-CoA + H2O = a medium-chain fatty acid + CoA + H(+)</text>
        <dbReference type="Rhea" id="RHEA:68184"/>
        <dbReference type="ChEBI" id="CHEBI:15377"/>
        <dbReference type="ChEBI" id="CHEBI:15378"/>
        <dbReference type="ChEBI" id="CHEBI:57287"/>
        <dbReference type="ChEBI" id="CHEBI:59558"/>
        <dbReference type="ChEBI" id="CHEBI:90546"/>
    </reaction>
</comment>
<comment type="caution">
    <text evidence="10">The sequence shown here is derived from an EMBL/GenBank/DDBJ whole genome shotgun (WGS) entry which is preliminary data.</text>
</comment>
<evidence type="ECO:0000256" key="7">
    <source>
        <dbReference type="ARBA" id="ARBA00048062"/>
    </source>
</evidence>
<evidence type="ECO:0000313" key="10">
    <source>
        <dbReference type="EMBL" id="RSD13541.1"/>
    </source>
</evidence>
<feature type="compositionally biased region" description="Basic and acidic residues" evidence="8">
    <location>
        <begin position="140"/>
        <end position="151"/>
    </location>
</feature>
<feature type="region of interest" description="Disordered" evidence="8">
    <location>
        <begin position="130"/>
        <end position="168"/>
    </location>
</feature>
<dbReference type="InterPro" id="IPR003736">
    <property type="entry name" value="PAAI_dom"/>
</dbReference>
<evidence type="ECO:0000256" key="8">
    <source>
        <dbReference type="SAM" id="MobiDB-lite"/>
    </source>
</evidence>
<dbReference type="Proteomes" id="UP000267081">
    <property type="component" value="Unassembled WGS sequence"/>
</dbReference>
<dbReference type="SUPFAM" id="SSF54637">
    <property type="entry name" value="Thioesterase/thiol ester dehydrase-isomerase"/>
    <property type="match status" value="1"/>
</dbReference>
<proteinExistence type="inferred from homology"/>
<evidence type="ECO:0000256" key="4">
    <source>
        <dbReference type="ARBA" id="ARBA00038381"/>
    </source>
</evidence>
<gene>
    <name evidence="10" type="ORF">EIY87_27930</name>
</gene>
<evidence type="ECO:0000256" key="6">
    <source>
        <dbReference type="ARBA" id="ARBA00040062"/>
    </source>
</evidence>
<dbReference type="EMBL" id="RSEC01000058">
    <property type="protein sequence ID" value="RSD13541.1"/>
    <property type="molecule type" value="Genomic_DNA"/>
</dbReference>
<comment type="catalytic activity">
    <reaction evidence="3">
        <text>a long-chain fatty acyl-CoA + H2O = a long-chain fatty acid + CoA + H(+)</text>
        <dbReference type="Rhea" id="RHEA:67680"/>
        <dbReference type="ChEBI" id="CHEBI:15377"/>
        <dbReference type="ChEBI" id="CHEBI:15378"/>
        <dbReference type="ChEBI" id="CHEBI:57287"/>
        <dbReference type="ChEBI" id="CHEBI:57560"/>
        <dbReference type="ChEBI" id="CHEBI:83139"/>
    </reaction>
</comment>
<protein>
    <recommendedName>
        <fullName evidence="6">Medium/long-chain acyl-CoA thioesterase YigI</fullName>
        <ecNumber evidence="5">3.1.2.20</ecNumber>
    </recommendedName>
</protein>
<dbReference type="Gene3D" id="3.10.129.10">
    <property type="entry name" value="Hotdog Thioesterase"/>
    <property type="match status" value="1"/>
</dbReference>
<comment type="similarity">
    <text evidence="4">Belongs to the YigI thioesterase family.</text>
</comment>
<evidence type="ECO:0000256" key="2">
    <source>
        <dbReference type="ARBA" id="ARBA00035880"/>
    </source>
</evidence>
<dbReference type="InterPro" id="IPR006683">
    <property type="entry name" value="Thioestr_dom"/>
</dbReference>
<keyword evidence="11" id="KW-1185">Reference proteome</keyword>
<dbReference type="RefSeq" id="WP_125312828.1">
    <property type="nucleotide sequence ID" value="NZ_RSEC01000058.1"/>
</dbReference>
<dbReference type="CDD" id="cd03443">
    <property type="entry name" value="PaaI_thioesterase"/>
    <property type="match status" value="1"/>
</dbReference>
<organism evidence="10 11">
    <name type="scientific">Amycolatopsis eburnea</name>
    <dbReference type="NCBI Taxonomy" id="2267691"/>
    <lineage>
        <taxon>Bacteria</taxon>
        <taxon>Bacillati</taxon>
        <taxon>Actinomycetota</taxon>
        <taxon>Actinomycetes</taxon>
        <taxon>Pseudonocardiales</taxon>
        <taxon>Pseudonocardiaceae</taxon>
        <taxon>Amycolatopsis</taxon>
    </lineage>
</organism>
<dbReference type="InterPro" id="IPR029069">
    <property type="entry name" value="HotDog_dom_sf"/>
</dbReference>
<comment type="catalytic activity">
    <reaction evidence="2">
        <text>a fatty acyl-CoA + H2O = a fatty acid + CoA + H(+)</text>
        <dbReference type="Rhea" id="RHEA:16781"/>
        <dbReference type="ChEBI" id="CHEBI:15377"/>
        <dbReference type="ChEBI" id="CHEBI:15378"/>
        <dbReference type="ChEBI" id="CHEBI:28868"/>
        <dbReference type="ChEBI" id="CHEBI:57287"/>
        <dbReference type="ChEBI" id="CHEBI:77636"/>
        <dbReference type="EC" id="3.1.2.20"/>
    </reaction>
</comment>
<dbReference type="PANTHER" id="PTHR43240:SF20">
    <property type="entry name" value="MEDIUM_LONG-CHAIN ACYL-COA THIOESTERASE YIGI"/>
    <property type="match status" value="1"/>
</dbReference>
<reference evidence="10 11" key="1">
    <citation type="submission" date="2018-12" db="EMBL/GenBank/DDBJ databases">
        <title>Amycolatopsis eburnea sp. nov. actinomycete associate with arbuscular mycorrhiza fungal spore.</title>
        <authorList>
            <person name="Lumyong S."/>
            <person name="Chaiya L."/>
        </authorList>
    </citation>
    <scope>NUCLEOTIDE SEQUENCE [LARGE SCALE GENOMIC DNA]</scope>
    <source>
        <strain evidence="10 11">GLM-1</strain>
    </source>
</reference>
<keyword evidence="1" id="KW-0378">Hydrolase</keyword>
<name>A0A3R9E0P4_9PSEU</name>
<accession>A0A3R9E0P4</accession>
<dbReference type="Pfam" id="PF03061">
    <property type="entry name" value="4HBT"/>
    <property type="match status" value="1"/>
</dbReference>
<dbReference type="AlphaFoldDB" id="A0A3R9E0P4"/>
<dbReference type="EC" id="3.1.2.20" evidence="5"/>
<dbReference type="NCBIfam" id="TIGR00369">
    <property type="entry name" value="unchar_dom_1"/>
    <property type="match status" value="1"/>
</dbReference>
<evidence type="ECO:0000259" key="9">
    <source>
        <dbReference type="Pfam" id="PF03061"/>
    </source>
</evidence>
<evidence type="ECO:0000256" key="5">
    <source>
        <dbReference type="ARBA" id="ARBA00038894"/>
    </source>
</evidence>
<feature type="domain" description="Thioesterase" evidence="9">
    <location>
        <begin position="46"/>
        <end position="118"/>
    </location>
</feature>
<dbReference type="GO" id="GO:0047617">
    <property type="term" value="F:fatty acyl-CoA hydrolase activity"/>
    <property type="evidence" value="ECO:0007669"/>
    <property type="project" value="UniProtKB-EC"/>
</dbReference>